<comment type="similarity">
    <text evidence="1">Belongs to the asaB hydroxylase/desaturase family.</text>
</comment>
<accession>A0A8H7T786</accession>
<gene>
    <name evidence="2" type="ORF">IFR04_013305</name>
</gene>
<name>A0A8H7T786_9HELO</name>
<dbReference type="InterPro" id="IPR044053">
    <property type="entry name" value="AsaB-like"/>
</dbReference>
<evidence type="ECO:0000313" key="3">
    <source>
        <dbReference type="Proteomes" id="UP000664132"/>
    </source>
</evidence>
<dbReference type="GO" id="GO:0016491">
    <property type="term" value="F:oxidoreductase activity"/>
    <property type="evidence" value="ECO:0007669"/>
    <property type="project" value="InterPro"/>
</dbReference>
<dbReference type="PANTHER" id="PTHR34598">
    <property type="entry name" value="BLL6449 PROTEIN"/>
    <property type="match status" value="1"/>
</dbReference>
<evidence type="ECO:0000256" key="1">
    <source>
        <dbReference type="ARBA" id="ARBA00023604"/>
    </source>
</evidence>
<dbReference type="PANTHER" id="PTHR34598:SF3">
    <property type="entry name" value="OXIDOREDUCTASE AN1597"/>
    <property type="match status" value="1"/>
</dbReference>
<protein>
    <submittedName>
        <fullName evidence="2">Uncharacterized protein</fullName>
    </submittedName>
</protein>
<comment type="caution">
    <text evidence="2">The sequence shown here is derived from an EMBL/GenBank/DDBJ whole genome shotgun (WGS) entry which is preliminary data.</text>
</comment>
<dbReference type="OrthoDB" id="412788at2759"/>
<evidence type="ECO:0000313" key="2">
    <source>
        <dbReference type="EMBL" id="KAG4413571.1"/>
    </source>
</evidence>
<dbReference type="EMBL" id="JAFJYH010000307">
    <property type="protein sequence ID" value="KAG4413571.1"/>
    <property type="molecule type" value="Genomic_DNA"/>
</dbReference>
<sequence length="176" mass="20507">MEIAKFHYLQWQKLYTTEKPFQILIDLPKNAADKRTTNLVFSEGPEECIEDVRQEMDGYKLDTYGFMYKQSPTSLGMHQFTQKREIEDTYLPECEQVLRDVMDGVDEVHFYNWLPKVRDTDESSRDGKLVDLNDPLAKLGPSQIVHIDQTDESAVDRVLRELPAKAEFLLQVYGAR</sequence>
<dbReference type="Proteomes" id="UP000664132">
    <property type="component" value="Unassembled WGS sequence"/>
</dbReference>
<keyword evidence="3" id="KW-1185">Reference proteome</keyword>
<reference evidence="2" key="1">
    <citation type="submission" date="2021-02" db="EMBL/GenBank/DDBJ databases">
        <title>Genome sequence Cadophora malorum strain M34.</title>
        <authorList>
            <person name="Stefanovic E."/>
            <person name="Vu D."/>
            <person name="Scully C."/>
            <person name="Dijksterhuis J."/>
            <person name="Roader J."/>
            <person name="Houbraken J."/>
        </authorList>
    </citation>
    <scope>NUCLEOTIDE SEQUENCE</scope>
    <source>
        <strain evidence="2">M34</strain>
    </source>
</reference>
<dbReference type="AlphaFoldDB" id="A0A8H7T786"/>
<organism evidence="2 3">
    <name type="scientific">Cadophora malorum</name>
    <dbReference type="NCBI Taxonomy" id="108018"/>
    <lineage>
        <taxon>Eukaryota</taxon>
        <taxon>Fungi</taxon>
        <taxon>Dikarya</taxon>
        <taxon>Ascomycota</taxon>
        <taxon>Pezizomycotina</taxon>
        <taxon>Leotiomycetes</taxon>
        <taxon>Helotiales</taxon>
        <taxon>Ploettnerulaceae</taxon>
        <taxon>Cadophora</taxon>
    </lineage>
</organism>
<proteinExistence type="inferred from homology"/>